<keyword evidence="5" id="KW-1052">Target cell membrane</keyword>
<evidence type="ECO:0000256" key="3">
    <source>
        <dbReference type="ARBA" id="ARBA00022483"/>
    </source>
</evidence>
<sequence length="70" mass="7747">SYKVTYRTAKCKKPQNVAQEFILQPAADMMNKVFVKTLLDNDIDPCSADGRQRSALHFAAAGGHTEIGMF</sequence>
<keyword evidence="9" id="KW-1053">Target membrane</keyword>
<comment type="subcellular location">
    <subcellularLocation>
        <location evidence="2">Secreted</location>
    </subcellularLocation>
    <subcellularLocation>
        <location evidence="1">Target cell membrane</location>
    </subcellularLocation>
</comment>
<dbReference type="GO" id="GO:0044231">
    <property type="term" value="C:host cell presynaptic membrane"/>
    <property type="evidence" value="ECO:0007669"/>
    <property type="project" value="UniProtKB-KW"/>
</dbReference>
<evidence type="ECO:0000256" key="1">
    <source>
        <dbReference type="ARBA" id="ARBA00004175"/>
    </source>
</evidence>
<evidence type="ECO:0000256" key="7">
    <source>
        <dbReference type="ARBA" id="ARBA00022699"/>
    </source>
</evidence>
<dbReference type="GO" id="GO:0090729">
    <property type="term" value="F:toxin activity"/>
    <property type="evidence" value="ECO:0007669"/>
    <property type="project" value="UniProtKB-KW"/>
</dbReference>
<dbReference type="Gene3D" id="1.25.40.20">
    <property type="entry name" value="Ankyrin repeat-containing domain"/>
    <property type="match status" value="1"/>
</dbReference>
<keyword evidence="9" id="KW-0472">Membrane</keyword>
<dbReference type="InterPro" id="IPR036770">
    <property type="entry name" value="Ankyrin_rpt-contain_sf"/>
</dbReference>
<dbReference type="GO" id="GO:0044218">
    <property type="term" value="C:other organism cell membrane"/>
    <property type="evidence" value="ECO:0007669"/>
    <property type="project" value="UniProtKB-KW"/>
</dbReference>
<dbReference type="GO" id="GO:0005576">
    <property type="term" value="C:extracellular region"/>
    <property type="evidence" value="ECO:0007669"/>
    <property type="project" value="UniProtKB-SubCell"/>
</dbReference>
<proteinExistence type="predicted"/>
<dbReference type="Pfam" id="PF13637">
    <property type="entry name" value="Ank_4"/>
    <property type="match status" value="1"/>
</dbReference>
<keyword evidence="8" id="KW-0638">Presynaptic neurotoxin</keyword>
<keyword evidence="11" id="KW-1185">Reference proteome</keyword>
<reference evidence="10" key="1">
    <citation type="submission" date="2020-08" db="EMBL/GenBank/DDBJ databases">
        <title>Multicomponent nature underlies the extraordinary mechanical properties of spider dragline silk.</title>
        <authorList>
            <person name="Kono N."/>
            <person name="Nakamura H."/>
            <person name="Mori M."/>
            <person name="Yoshida Y."/>
            <person name="Ohtoshi R."/>
            <person name="Malay A.D."/>
            <person name="Moran D.A.P."/>
            <person name="Tomita M."/>
            <person name="Numata K."/>
            <person name="Arakawa K."/>
        </authorList>
    </citation>
    <scope>NUCLEOTIDE SEQUENCE</scope>
</reference>
<evidence type="ECO:0000256" key="8">
    <source>
        <dbReference type="ARBA" id="ARBA00023028"/>
    </source>
</evidence>
<feature type="non-terminal residue" evidence="10">
    <location>
        <position position="1"/>
    </location>
</feature>
<gene>
    <name evidence="10" type="ORF">NPIL_482451</name>
</gene>
<evidence type="ECO:0000313" key="11">
    <source>
        <dbReference type="Proteomes" id="UP000887013"/>
    </source>
</evidence>
<dbReference type="EMBL" id="BMAW01104958">
    <property type="protein sequence ID" value="GFT17160.1"/>
    <property type="molecule type" value="Genomic_DNA"/>
</dbReference>
<dbReference type="InterPro" id="IPR002110">
    <property type="entry name" value="Ankyrin_rpt"/>
</dbReference>
<evidence type="ECO:0000256" key="5">
    <source>
        <dbReference type="ARBA" id="ARBA00022537"/>
    </source>
</evidence>
<keyword evidence="7" id="KW-0528">Neurotoxin</keyword>
<dbReference type="SUPFAM" id="SSF48403">
    <property type="entry name" value="Ankyrin repeat"/>
    <property type="match status" value="1"/>
</dbReference>
<evidence type="ECO:0000256" key="4">
    <source>
        <dbReference type="ARBA" id="ARBA00022525"/>
    </source>
</evidence>
<comment type="caution">
    <text evidence="10">The sequence shown here is derived from an EMBL/GenBank/DDBJ whole genome shotgun (WGS) entry which is preliminary data.</text>
</comment>
<keyword evidence="4" id="KW-0964">Secreted</keyword>
<keyword evidence="3" id="KW-0268">Exocytosis</keyword>
<evidence type="ECO:0000313" key="10">
    <source>
        <dbReference type="EMBL" id="GFT17160.1"/>
    </source>
</evidence>
<evidence type="ECO:0008006" key="12">
    <source>
        <dbReference type="Google" id="ProtNLM"/>
    </source>
</evidence>
<name>A0A8X6NIQ3_NEPPI</name>
<accession>A0A8X6NIQ3</accession>
<dbReference type="GO" id="GO:0006887">
    <property type="term" value="P:exocytosis"/>
    <property type="evidence" value="ECO:0007669"/>
    <property type="project" value="UniProtKB-KW"/>
</dbReference>
<evidence type="ECO:0000256" key="6">
    <source>
        <dbReference type="ARBA" id="ARBA00022656"/>
    </source>
</evidence>
<dbReference type="AlphaFoldDB" id="A0A8X6NIQ3"/>
<dbReference type="Proteomes" id="UP000887013">
    <property type="component" value="Unassembled WGS sequence"/>
</dbReference>
<protein>
    <recommendedName>
        <fullName evidence="12">ANK_REP_REGION domain-containing protein</fullName>
    </recommendedName>
</protein>
<dbReference type="OrthoDB" id="496981at2759"/>
<organism evidence="10 11">
    <name type="scientific">Nephila pilipes</name>
    <name type="common">Giant wood spider</name>
    <name type="synonym">Nephila maculata</name>
    <dbReference type="NCBI Taxonomy" id="299642"/>
    <lineage>
        <taxon>Eukaryota</taxon>
        <taxon>Metazoa</taxon>
        <taxon>Ecdysozoa</taxon>
        <taxon>Arthropoda</taxon>
        <taxon>Chelicerata</taxon>
        <taxon>Arachnida</taxon>
        <taxon>Araneae</taxon>
        <taxon>Araneomorphae</taxon>
        <taxon>Entelegynae</taxon>
        <taxon>Araneoidea</taxon>
        <taxon>Nephilidae</taxon>
        <taxon>Nephila</taxon>
    </lineage>
</organism>
<keyword evidence="6" id="KW-0800">Toxin</keyword>
<evidence type="ECO:0000256" key="9">
    <source>
        <dbReference type="ARBA" id="ARBA00023298"/>
    </source>
</evidence>
<evidence type="ECO:0000256" key="2">
    <source>
        <dbReference type="ARBA" id="ARBA00004613"/>
    </source>
</evidence>